<organism evidence="2 3">
    <name type="scientific">Stylosanthes scabra</name>
    <dbReference type="NCBI Taxonomy" id="79078"/>
    <lineage>
        <taxon>Eukaryota</taxon>
        <taxon>Viridiplantae</taxon>
        <taxon>Streptophyta</taxon>
        <taxon>Embryophyta</taxon>
        <taxon>Tracheophyta</taxon>
        <taxon>Spermatophyta</taxon>
        <taxon>Magnoliopsida</taxon>
        <taxon>eudicotyledons</taxon>
        <taxon>Gunneridae</taxon>
        <taxon>Pentapetalae</taxon>
        <taxon>rosids</taxon>
        <taxon>fabids</taxon>
        <taxon>Fabales</taxon>
        <taxon>Fabaceae</taxon>
        <taxon>Papilionoideae</taxon>
        <taxon>50 kb inversion clade</taxon>
        <taxon>dalbergioids sensu lato</taxon>
        <taxon>Dalbergieae</taxon>
        <taxon>Pterocarpus clade</taxon>
        <taxon>Stylosanthes</taxon>
    </lineage>
</organism>
<dbReference type="Proteomes" id="UP001341840">
    <property type="component" value="Unassembled WGS sequence"/>
</dbReference>
<dbReference type="PANTHER" id="PTHR47718:SF15">
    <property type="entry name" value="PROTEIN FAR1-RELATED SEQUENCE 5-LIKE"/>
    <property type="match status" value="1"/>
</dbReference>
<evidence type="ECO:0000313" key="3">
    <source>
        <dbReference type="Proteomes" id="UP001341840"/>
    </source>
</evidence>
<dbReference type="EMBL" id="JASCZI010241747">
    <property type="protein sequence ID" value="MED6206272.1"/>
    <property type="molecule type" value="Genomic_DNA"/>
</dbReference>
<keyword evidence="3" id="KW-1185">Reference proteome</keyword>
<feature type="domain" description="MULE transposase" evidence="1">
    <location>
        <begin position="119"/>
        <end position="213"/>
    </location>
</feature>
<reference evidence="2 3" key="1">
    <citation type="journal article" date="2023" name="Plants (Basel)">
        <title>Bridging the Gap: Combining Genomics and Transcriptomics Approaches to Understand Stylosanthes scabra, an Orphan Legume from the Brazilian Caatinga.</title>
        <authorList>
            <person name="Ferreira-Neto J.R.C."/>
            <person name="da Silva M.D."/>
            <person name="Binneck E."/>
            <person name="de Melo N.F."/>
            <person name="da Silva R.H."/>
            <person name="de Melo A.L.T.M."/>
            <person name="Pandolfi V."/>
            <person name="Bustamante F.O."/>
            <person name="Brasileiro-Vidal A.C."/>
            <person name="Benko-Iseppon A.M."/>
        </authorList>
    </citation>
    <scope>NUCLEOTIDE SEQUENCE [LARGE SCALE GENOMIC DNA]</scope>
    <source>
        <tissue evidence="2">Leaves</tissue>
    </source>
</reference>
<protein>
    <recommendedName>
        <fullName evidence="1">MULE transposase domain-containing protein</fullName>
    </recommendedName>
</protein>
<gene>
    <name evidence="2" type="ORF">PIB30_119137</name>
</gene>
<dbReference type="PANTHER" id="PTHR47718">
    <property type="entry name" value="OS01G0519700 PROTEIN"/>
    <property type="match status" value="1"/>
</dbReference>
<evidence type="ECO:0000313" key="2">
    <source>
        <dbReference type="EMBL" id="MED6206272.1"/>
    </source>
</evidence>
<sequence length="360" mass="41084">MVHMIPSHRDIGDGVKANIKGMHGEGVATSKIVGYMAGMAGGYSNLGFSKKDAYNFVDRERRASIADGDANATIVYLESQAGADPMAEARFLLTKSGTSVDLFWTDGPSRVDYQHFGDVVAFDSTYKKNKYKRPLVIFCGVNNHKQACIFGFGILEDERAESYKWLLENMLDVMCDKKPSVVVTDEDKATIEAIREVFPEATHRLCAWHIEKNVTTNAKESELRSLFNCWLYADISVEEFEAEWAEAFVDFGLCDSMWASQMYEKRHMWENAYLRDKFCSGFRTTSRCEGINSYVKKLTSSRSTLLELVQDLEMLLREYRNNELAAQFNSINEFPVLTTCLREIERCAAKLYIPRRYSKM</sequence>
<dbReference type="Pfam" id="PF10551">
    <property type="entry name" value="MULE"/>
    <property type="match status" value="1"/>
</dbReference>
<proteinExistence type="predicted"/>
<evidence type="ECO:0000259" key="1">
    <source>
        <dbReference type="Pfam" id="PF10551"/>
    </source>
</evidence>
<comment type="caution">
    <text evidence="2">The sequence shown here is derived from an EMBL/GenBank/DDBJ whole genome shotgun (WGS) entry which is preliminary data.</text>
</comment>
<accession>A0ABU6Y897</accession>
<dbReference type="InterPro" id="IPR018289">
    <property type="entry name" value="MULE_transposase_dom"/>
</dbReference>
<name>A0ABU6Y897_9FABA</name>